<dbReference type="InterPro" id="IPR043427">
    <property type="entry name" value="YscJ/FliF"/>
</dbReference>
<keyword evidence="7 11" id="KW-0472">Membrane</keyword>
<gene>
    <name evidence="14" type="primary">fliF</name>
    <name evidence="14" type="ORF">MNODULE_19980</name>
</gene>
<dbReference type="GO" id="GO:0009431">
    <property type="term" value="C:bacterial-type flagellum basal body, MS ring"/>
    <property type="evidence" value="ECO:0007669"/>
    <property type="project" value="InterPro"/>
</dbReference>
<comment type="subcellular location">
    <subcellularLocation>
        <location evidence="1 9">Bacterial flagellum basal body</location>
    </subcellularLocation>
    <subcellularLocation>
        <location evidence="2">Cell membrane</location>
        <topology evidence="2">Multi-pass membrane protein</topology>
    </subcellularLocation>
</comment>
<dbReference type="InterPro" id="IPR006182">
    <property type="entry name" value="FliF_N_dom"/>
</dbReference>
<dbReference type="Proteomes" id="UP000534783">
    <property type="component" value="Unassembled WGS sequence"/>
</dbReference>
<feature type="compositionally biased region" description="Polar residues" evidence="10">
    <location>
        <begin position="316"/>
        <end position="334"/>
    </location>
</feature>
<proteinExistence type="inferred from homology"/>
<dbReference type="Pfam" id="PF01514">
    <property type="entry name" value="YscJ_FliF"/>
    <property type="match status" value="1"/>
</dbReference>
<organism evidence="14 15">
    <name type="scientific">Candidatus Manganitrophus noduliformans</name>
    <dbReference type="NCBI Taxonomy" id="2606439"/>
    <lineage>
        <taxon>Bacteria</taxon>
        <taxon>Pseudomonadati</taxon>
        <taxon>Nitrospirota</taxon>
        <taxon>Nitrospiria</taxon>
        <taxon>Candidatus Troglogloeales</taxon>
        <taxon>Candidatus Manganitrophaceae</taxon>
        <taxon>Candidatus Manganitrophus</taxon>
    </lineage>
</organism>
<dbReference type="NCBIfam" id="TIGR00206">
    <property type="entry name" value="fliF"/>
    <property type="match status" value="1"/>
</dbReference>
<keyword evidence="15" id="KW-1185">Reference proteome</keyword>
<dbReference type="PRINTS" id="PR01009">
    <property type="entry name" value="FLGMRINGFLIF"/>
</dbReference>
<reference evidence="14 15" key="1">
    <citation type="journal article" date="2020" name="Nature">
        <title>Bacterial chemolithoautotrophy via manganese oxidation.</title>
        <authorList>
            <person name="Yu H."/>
            <person name="Leadbetter J.R."/>
        </authorList>
    </citation>
    <scope>NUCLEOTIDE SEQUENCE [LARGE SCALE GENOMIC DNA]</scope>
    <source>
        <strain evidence="14 15">Mn-1</strain>
    </source>
</reference>
<evidence type="ECO:0000256" key="4">
    <source>
        <dbReference type="ARBA" id="ARBA00022475"/>
    </source>
</evidence>
<feature type="domain" description="Flagellar M-ring N-terminal" evidence="12">
    <location>
        <begin position="42"/>
        <end position="216"/>
    </location>
</feature>
<dbReference type="InterPro" id="IPR045851">
    <property type="entry name" value="AMP-bd_C_sf"/>
</dbReference>
<evidence type="ECO:0000259" key="13">
    <source>
        <dbReference type="Pfam" id="PF08345"/>
    </source>
</evidence>
<comment type="similarity">
    <text evidence="3 9">Belongs to the FliF family.</text>
</comment>
<keyword evidence="4" id="KW-1003">Cell membrane</keyword>
<dbReference type="PANTHER" id="PTHR30046">
    <property type="entry name" value="FLAGELLAR M-RING PROTEIN"/>
    <property type="match status" value="1"/>
</dbReference>
<feature type="transmembrane region" description="Helical" evidence="11">
    <location>
        <begin position="444"/>
        <end position="462"/>
    </location>
</feature>
<evidence type="ECO:0000313" key="14">
    <source>
        <dbReference type="EMBL" id="NKE73037.1"/>
    </source>
</evidence>
<evidence type="ECO:0000256" key="3">
    <source>
        <dbReference type="ARBA" id="ARBA00007971"/>
    </source>
</evidence>
<keyword evidence="8 9" id="KW-0975">Bacterial flagellum</keyword>
<evidence type="ECO:0000256" key="9">
    <source>
        <dbReference type="PIRNR" id="PIRNR004862"/>
    </source>
</evidence>
<evidence type="ECO:0000256" key="1">
    <source>
        <dbReference type="ARBA" id="ARBA00004117"/>
    </source>
</evidence>
<keyword evidence="14" id="KW-0966">Cell projection</keyword>
<evidence type="ECO:0000256" key="8">
    <source>
        <dbReference type="ARBA" id="ARBA00023143"/>
    </source>
</evidence>
<comment type="function">
    <text evidence="9">The M ring may be actively involved in energy transduction.</text>
</comment>
<dbReference type="GO" id="GO:0003774">
    <property type="term" value="F:cytoskeletal motor activity"/>
    <property type="evidence" value="ECO:0007669"/>
    <property type="project" value="InterPro"/>
</dbReference>
<dbReference type="InterPro" id="IPR013556">
    <property type="entry name" value="Flag_M-ring_C"/>
</dbReference>
<keyword evidence="5 11" id="KW-0812">Transmembrane</keyword>
<protein>
    <recommendedName>
        <fullName evidence="9">Flagellar M-ring protein</fullName>
    </recommendedName>
</protein>
<dbReference type="AlphaFoldDB" id="A0A7X6DTD2"/>
<feature type="transmembrane region" description="Helical" evidence="11">
    <location>
        <begin position="21"/>
        <end position="41"/>
    </location>
</feature>
<evidence type="ECO:0000256" key="2">
    <source>
        <dbReference type="ARBA" id="ARBA00004651"/>
    </source>
</evidence>
<keyword evidence="14" id="KW-0969">Cilium</keyword>
<evidence type="ECO:0000256" key="6">
    <source>
        <dbReference type="ARBA" id="ARBA00022989"/>
    </source>
</evidence>
<dbReference type="Gene3D" id="3.30.300.30">
    <property type="match status" value="1"/>
</dbReference>
<dbReference type="PANTHER" id="PTHR30046:SF0">
    <property type="entry name" value="FLAGELLAR M-RING PROTEIN"/>
    <property type="match status" value="1"/>
</dbReference>
<evidence type="ECO:0000256" key="11">
    <source>
        <dbReference type="SAM" id="Phobius"/>
    </source>
</evidence>
<feature type="region of interest" description="Disordered" evidence="10">
    <location>
        <begin position="277"/>
        <end position="334"/>
    </location>
</feature>
<evidence type="ECO:0000259" key="12">
    <source>
        <dbReference type="Pfam" id="PF01514"/>
    </source>
</evidence>
<dbReference type="GO" id="GO:0005886">
    <property type="term" value="C:plasma membrane"/>
    <property type="evidence" value="ECO:0007669"/>
    <property type="project" value="UniProtKB-SubCell"/>
</dbReference>
<evidence type="ECO:0000313" key="15">
    <source>
        <dbReference type="Proteomes" id="UP000534783"/>
    </source>
</evidence>
<feature type="domain" description="Flagellar M-ring C-terminal" evidence="13">
    <location>
        <begin position="250"/>
        <end position="418"/>
    </location>
</feature>
<sequence length="524" mass="56588">MADMFQQFNEQMTTTPLARKIALLLVLAATVAGGVVLWLWVQKPELQILYTNLSSEDAASVVAKLKEGRIPYELSADSTAVSVPAERVHELRLQMAGQGLPQGGGVGFEIFDRNSFGTTEFVQKLNYRRALQGELSRTIGQLAEVSKARVHLVVPERTLFSERKEPSRASVVVTLRAGKRLSEGQVQGIIHLVSSSVEGLSPQTVTVVDSHGQILSRPGDGSSPVQMTSAQLDYQKHLEKEIEGKIQSMLETVVGTGKAVVRVTSLLDLRQVEHTEEKFDPDTQVVRSEQRAQEELSGSSASAGSSGVPGVLSNVPPGTQAGSPAGATSTNNSQKKNEVINYEISKTVSRIIEPFGTIQKLSVAALVDGTYEAADGDTPRKYLPRNAEEMAKLEELVKKAMGFSAERQDQVEVVNVPFESNALLDEETAAEEPAGNAFAQWLPFVRYGIGVVVGLIGFIFVVRPVLKALLAPSPTPVAYPPVRGQMSAPFGELPGAPGAEQMVQMARQNPQAATKVVKQWLKEK</sequence>
<dbReference type="InterPro" id="IPR000067">
    <property type="entry name" value="FlgMring_FliF"/>
</dbReference>
<dbReference type="EMBL" id="VTOW01000005">
    <property type="protein sequence ID" value="NKE73037.1"/>
    <property type="molecule type" value="Genomic_DNA"/>
</dbReference>
<feature type="compositionally biased region" description="Low complexity" evidence="10">
    <location>
        <begin position="296"/>
        <end position="313"/>
    </location>
</feature>
<dbReference type="RefSeq" id="WP_168062987.1">
    <property type="nucleotide sequence ID" value="NZ_VTOW01000005.1"/>
</dbReference>
<keyword evidence="6 11" id="KW-1133">Transmembrane helix</keyword>
<evidence type="ECO:0000256" key="7">
    <source>
        <dbReference type="ARBA" id="ARBA00023136"/>
    </source>
</evidence>
<evidence type="ECO:0000256" key="5">
    <source>
        <dbReference type="ARBA" id="ARBA00022692"/>
    </source>
</evidence>
<name>A0A7X6DTD2_9BACT</name>
<comment type="caution">
    <text evidence="14">The sequence shown here is derived from an EMBL/GenBank/DDBJ whole genome shotgun (WGS) entry which is preliminary data.</text>
</comment>
<keyword evidence="14" id="KW-0282">Flagellum</keyword>
<dbReference type="Pfam" id="PF08345">
    <property type="entry name" value="YscJ_FliF_C"/>
    <property type="match status" value="1"/>
</dbReference>
<dbReference type="GO" id="GO:0071973">
    <property type="term" value="P:bacterial-type flagellum-dependent cell motility"/>
    <property type="evidence" value="ECO:0007669"/>
    <property type="project" value="InterPro"/>
</dbReference>
<evidence type="ECO:0000256" key="10">
    <source>
        <dbReference type="SAM" id="MobiDB-lite"/>
    </source>
</evidence>
<accession>A0A7X6DTD2</accession>
<dbReference type="PIRSF" id="PIRSF004862">
    <property type="entry name" value="FliF"/>
    <property type="match status" value="1"/>
</dbReference>